<dbReference type="AlphaFoldDB" id="A0A9P5NY13"/>
<proteinExistence type="predicted"/>
<accession>A0A9P5NY13</accession>
<dbReference type="EMBL" id="JADNYJ010000009">
    <property type="protein sequence ID" value="KAF8909285.1"/>
    <property type="molecule type" value="Genomic_DNA"/>
</dbReference>
<dbReference type="OrthoDB" id="2748837at2759"/>
<sequence length="95" mass="10623">KIMGFMADNVSNNDTLVAELANLVPGFSGLEYHVHCFAHILNLIIKVCSSISTCAATYFSMFRLSYHPSATNLKKALVLRTMKTLQGLTWRSRRS</sequence>
<name>A0A9P5NY13_GYMJU</name>
<organism evidence="1 2">
    <name type="scientific">Gymnopilus junonius</name>
    <name type="common">Spectacular rustgill mushroom</name>
    <name type="synonym">Gymnopilus spectabilis subsp. junonius</name>
    <dbReference type="NCBI Taxonomy" id="109634"/>
    <lineage>
        <taxon>Eukaryota</taxon>
        <taxon>Fungi</taxon>
        <taxon>Dikarya</taxon>
        <taxon>Basidiomycota</taxon>
        <taxon>Agaricomycotina</taxon>
        <taxon>Agaricomycetes</taxon>
        <taxon>Agaricomycetidae</taxon>
        <taxon>Agaricales</taxon>
        <taxon>Agaricineae</taxon>
        <taxon>Hymenogastraceae</taxon>
        <taxon>Gymnopilus</taxon>
    </lineage>
</organism>
<feature type="non-terminal residue" evidence="1">
    <location>
        <position position="1"/>
    </location>
</feature>
<comment type="caution">
    <text evidence="1">The sequence shown here is derived from an EMBL/GenBank/DDBJ whole genome shotgun (WGS) entry which is preliminary data.</text>
</comment>
<evidence type="ECO:0000313" key="1">
    <source>
        <dbReference type="EMBL" id="KAF8909285.1"/>
    </source>
</evidence>
<gene>
    <name evidence="1" type="ORF">CPB84DRAFT_1673450</name>
</gene>
<reference evidence="1" key="1">
    <citation type="submission" date="2020-11" db="EMBL/GenBank/DDBJ databases">
        <authorList>
            <consortium name="DOE Joint Genome Institute"/>
            <person name="Ahrendt S."/>
            <person name="Riley R."/>
            <person name="Andreopoulos W."/>
            <person name="LaButti K."/>
            <person name="Pangilinan J."/>
            <person name="Ruiz-duenas F.J."/>
            <person name="Barrasa J.M."/>
            <person name="Sanchez-Garcia M."/>
            <person name="Camarero S."/>
            <person name="Miyauchi S."/>
            <person name="Serrano A."/>
            <person name="Linde D."/>
            <person name="Babiker R."/>
            <person name="Drula E."/>
            <person name="Ayuso-Fernandez I."/>
            <person name="Pacheco R."/>
            <person name="Padilla G."/>
            <person name="Ferreira P."/>
            <person name="Barriuso J."/>
            <person name="Kellner H."/>
            <person name="Castanera R."/>
            <person name="Alfaro M."/>
            <person name="Ramirez L."/>
            <person name="Pisabarro A.G."/>
            <person name="Kuo A."/>
            <person name="Tritt A."/>
            <person name="Lipzen A."/>
            <person name="He G."/>
            <person name="Yan M."/>
            <person name="Ng V."/>
            <person name="Cullen D."/>
            <person name="Martin F."/>
            <person name="Rosso M.-N."/>
            <person name="Henrissat B."/>
            <person name="Hibbett D."/>
            <person name="Martinez A.T."/>
            <person name="Grigoriev I.V."/>
        </authorList>
    </citation>
    <scope>NUCLEOTIDE SEQUENCE</scope>
    <source>
        <strain evidence="1">AH 44721</strain>
    </source>
</reference>
<evidence type="ECO:0000313" key="2">
    <source>
        <dbReference type="Proteomes" id="UP000724874"/>
    </source>
</evidence>
<protein>
    <recommendedName>
        <fullName evidence="3">HAT C-terminal dimerisation domain-containing protein</fullName>
    </recommendedName>
</protein>
<dbReference type="Proteomes" id="UP000724874">
    <property type="component" value="Unassembled WGS sequence"/>
</dbReference>
<keyword evidence="2" id="KW-1185">Reference proteome</keyword>
<evidence type="ECO:0008006" key="3">
    <source>
        <dbReference type="Google" id="ProtNLM"/>
    </source>
</evidence>